<keyword evidence="3" id="KW-0274">FAD</keyword>
<evidence type="ECO:0000313" key="7">
    <source>
        <dbReference type="Proteomes" id="UP000245771"/>
    </source>
</evidence>
<evidence type="ECO:0000259" key="5">
    <source>
        <dbReference type="Pfam" id="PF07992"/>
    </source>
</evidence>
<dbReference type="InParanoid" id="A0A316V9X9"/>
<dbReference type="Pfam" id="PF07992">
    <property type="entry name" value="Pyr_redox_2"/>
    <property type="match status" value="1"/>
</dbReference>
<dbReference type="AlphaFoldDB" id="A0A316V9X9"/>
<dbReference type="SUPFAM" id="SSF51905">
    <property type="entry name" value="FAD/NAD(P)-binding domain"/>
    <property type="match status" value="1"/>
</dbReference>
<dbReference type="GeneID" id="37021037"/>
<dbReference type="Proteomes" id="UP000245771">
    <property type="component" value="Unassembled WGS sequence"/>
</dbReference>
<dbReference type="GO" id="GO:0005737">
    <property type="term" value="C:cytoplasm"/>
    <property type="evidence" value="ECO:0007669"/>
    <property type="project" value="TreeGrafter"/>
</dbReference>
<dbReference type="GO" id="GO:0050660">
    <property type="term" value="F:flavin adenine dinucleotide binding"/>
    <property type="evidence" value="ECO:0007669"/>
    <property type="project" value="TreeGrafter"/>
</dbReference>
<protein>
    <submittedName>
        <fullName evidence="6">FAD/NAD(P)-binding domain-containing protein</fullName>
    </submittedName>
</protein>
<keyword evidence="2" id="KW-0285">Flavoprotein</keyword>
<dbReference type="RefSeq" id="XP_025354574.1">
    <property type="nucleotide sequence ID" value="XM_025499256.1"/>
</dbReference>
<dbReference type="PANTHER" id="PTHR43735:SF3">
    <property type="entry name" value="FERROPTOSIS SUPPRESSOR PROTEIN 1"/>
    <property type="match status" value="1"/>
</dbReference>
<evidence type="ECO:0000256" key="4">
    <source>
        <dbReference type="ARBA" id="ARBA00023002"/>
    </source>
</evidence>
<gene>
    <name evidence="6" type="ORF">FA14DRAFT_161722</name>
</gene>
<reference evidence="6 7" key="1">
    <citation type="journal article" date="2018" name="Mol. Biol. Evol.">
        <title>Broad Genomic Sampling Reveals a Smut Pathogenic Ancestry of the Fungal Clade Ustilaginomycotina.</title>
        <authorList>
            <person name="Kijpornyongpan T."/>
            <person name="Mondo S.J."/>
            <person name="Barry K."/>
            <person name="Sandor L."/>
            <person name="Lee J."/>
            <person name="Lipzen A."/>
            <person name="Pangilinan J."/>
            <person name="LaButti K."/>
            <person name="Hainaut M."/>
            <person name="Henrissat B."/>
            <person name="Grigoriev I.V."/>
            <person name="Spatafora J.W."/>
            <person name="Aime M.C."/>
        </authorList>
    </citation>
    <scope>NUCLEOTIDE SEQUENCE [LARGE SCALE GENOMIC DNA]</scope>
    <source>
        <strain evidence="6 7">MCA 3882</strain>
    </source>
</reference>
<accession>A0A316V9X9</accession>
<keyword evidence="7" id="KW-1185">Reference proteome</keyword>
<evidence type="ECO:0000256" key="3">
    <source>
        <dbReference type="ARBA" id="ARBA00022827"/>
    </source>
</evidence>
<evidence type="ECO:0000313" key="6">
    <source>
        <dbReference type="EMBL" id="PWN34272.1"/>
    </source>
</evidence>
<proteinExistence type="inferred from homology"/>
<dbReference type="Gene3D" id="3.50.50.100">
    <property type="match status" value="1"/>
</dbReference>
<dbReference type="InterPro" id="IPR023753">
    <property type="entry name" value="FAD/NAD-binding_dom"/>
</dbReference>
<evidence type="ECO:0000256" key="2">
    <source>
        <dbReference type="ARBA" id="ARBA00022630"/>
    </source>
</evidence>
<name>A0A316V9X9_9BASI</name>
<organism evidence="6 7">
    <name type="scientific">Meira miltonrushii</name>
    <dbReference type="NCBI Taxonomy" id="1280837"/>
    <lineage>
        <taxon>Eukaryota</taxon>
        <taxon>Fungi</taxon>
        <taxon>Dikarya</taxon>
        <taxon>Basidiomycota</taxon>
        <taxon>Ustilaginomycotina</taxon>
        <taxon>Exobasidiomycetes</taxon>
        <taxon>Exobasidiales</taxon>
        <taxon>Brachybasidiaceae</taxon>
        <taxon>Meira</taxon>
    </lineage>
</organism>
<dbReference type="PRINTS" id="PR00411">
    <property type="entry name" value="PNDRDTASEI"/>
</dbReference>
<dbReference type="EMBL" id="KZ819604">
    <property type="protein sequence ID" value="PWN34272.1"/>
    <property type="molecule type" value="Genomic_DNA"/>
</dbReference>
<dbReference type="PRINTS" id="PR00368">
    <property type="entry name" value="FADPNR"/>
</dbReference>
<sequence>MSELKNVVIVGASAAGAQVAHQLEKTLPSTHRIVLIEANNFAYWPIGALRASVKAGFENEIFASYDNFFPADSRHIILTGYKVASISAQSVKLDKQAPAPFNSDEIQVDIGVIATGSKYAYPMRPSSQSLEESVESLRKLQKDIEQAKNVVILGAGPVGIEMSGEIRAVYPDKKITIIERGPRILNGFREALHNNLLNQLKKKKIEIKFNTSVEVTDDLQSSAQKLLNEPLKLSLSDGSTIETDFLFIGTGGSPNVSAVPQEALSEATAGVKGSRAPVKRVGVDQGTLRVQYEPLKERWFCLGDASNSNDSKTNIAATAHAPIVASQVVGQAGNTKKGVKQHTKALNAISVPLGPDGGATQVIWPVFGEWVTSLGKGKGLLLNLFTPIYPGGQPLKK</sequence>
<dbReference type="InterPro" id="IPR036188">
    <property type="entry name" value="FAD/NAD-bd_sf"/>
</dbReference>
<dbReference type="GO" id="GO:0004174">
    <property type="term" value="F:electron-transferring-flavoprotein dehydrogenase activity"/>
    <property type="evidence" value="ECO:0007669"/>
    <property type="project" value="TreeGrafter"/>
</dbReference>
<keyword evidence="4" id="KW-0560">Oxidoreductase</keyword>
<dbReference type="STRING" id="1280837.A0A316V9X9"/>
<evidence type="ECO:0000256" key="1">
    <source>
        <dbReference type="ARBA" id="ARBA00006442"/>
    </source>
</evidence>
<dbReference type="OrthoDB" id="202203at2759"/>
<comment type="similarity">
    <text evidence="1">Belongs to the FAD-dependent oxidoreductase family.</text>
</comment>
<dbReference type="PANTHER" id="PTHR43735">
    <property type="entry name" value="APOPTOSIS-INDUCING FACTOR 1"/>
    <property type="match status" value="1"/>
</dbReference>
<feature type="domain" description="FAD/NAD(P)-binding" evidence="5">
    <location>
        <begin position="6"/>
        <end position="261"/>
    </location>
</feature>